<evidence type="ECO:0000313" key="2">
    <source>
        <dbReference type="Proteomes" id="UP000007938"/>
    </source>
</evidence>
<dbReference type="Proteomes" id="UP000007938">
    <property type="component" value="Chromosome"/>
</dbReference>
<reference evidence="1 2" key="1">
    <citation type="journal article" date="2011" name="J. Bacteriol.">
        <title>Genome Sequences of Alicycliphilus denitrificans Strains BC and K601T.</title>
        <authorList>
            <person name="Oosterkamp M.J."/>
            <person name="Veuskens T."/>
            <person name="Plugge C.M."/>
            <person name="Langenhoff A.A."/>
            <person name="Gerritse J."/>
            <person name="van Berkel W.J."/>
            <person name="Pieper D.H."/>
            <person name="Junca H."/>
            <person name="Goodwin L.A."/>
            <person name="Daligault H.E."/>
            <person name="Bruce D.C."/>
            <person name="Detter J.C."/>
            <person name="Tapia R."/>
            <person name="Han C.S."/>
            <person name="Land M.L."/>
            <person name="Hauser L.J."/>
            <person name="Smidt H."/>
            <person name="Stams A.J."/>
        </authorList>
    </citation>
    <scope>NUCLEOTIDE SEQUENCE [LARGE SCALE GENOMIC DNA]</scope>
    <source>
        <strain evidence="2">DSM 14773 / CIP 107495 / K601</strain>
    </source>
</reference>
<dbReference type="STRING" id="596154.Alide2_3091"/>
<name>F4G6P2_ALIDK</name>
<dbReference type="HOGENOM" id="CLU_3228667_0_0_4"/>
<evidence type="ECO:0008006" key="3">
    <source>
        <dbReference type="Google" id="ProtNLM"/>
    </source>
</evidence>
<dbReference type="KEGG" id="adk:Alide2_3091"/>
<dbReference type="RefSeq" id="WP_013722526.1">
    <property type="nucleotide sequence ID" value="NC_015422.1"/>
</dbReference>
<protein>
    <recommendedName>
        <fullName evidence="3">NADPH-dependent FMN reductase</fullName>
    </recommendedName>
</protein>
<gene>
    <name evidence="1" type="ordered locus">Alide2_3091</name>
</gene>
<sequence length="43" mass="4425">MSVLLIAGSSSPRSRSAALLDAVGLRLARRAAPRRPSTCTSAT</sequence>
<reference evidence="1 2" key="2">
    <citation type="submission" date="2011-04" db="EMBL/GenBank/DDBJ databases">
        <title>Complete sequence of chromosome of Alicycliphilus denitrificans K601.</title>
        <authorList>
            <consortium name="US DOE Joint Genome Institute"/>
            <person name="Lucas S."/>
            <person name="Han J."/>
            <person name="Lapidus A."/>
            <person name="Cheng J.-F."/>
            <person name="Goodwin L."/>
            <person name="Pitluck S."/>
            <person name="Peters L."/>
            <person name="Zeytun A."/>
            <person name="Detter J.C."/>
            <person name="Han C."/>
            <person name="Tapia R."/>
            <person name="Land M."/>
            <person name="Hauser L."/>
            <person name="Kyrpides N."/>
            <person name="Ivanova N."/>
            <person name="Mikhailova N."/>
            <person name="Pagani I."/>
            <person name="Oosterkamp M."/>
            <person name="Pieper D."/>
            <person name="van Berkel W."/>
            <person name="Langenhoff A."/>
            <person name="Smidt H."/>
            <person name="Stams A."/>
            <person name="Woyke T."/>
        </authorList>
    </citation>
    <scope>NUCLEOTIDE SEQUENCE [LARGE SCALE GENOMIC DNA]</scope>
    <source>
        <strain evidence="2">DSM 14773 / CIP 107495 / K601</strain>
    </source>
</reference>
<proteinExistence type="predicted"/>
<accession>F4G6P2</accession>
<keyword evidence="2" id="KW-1185">Reference proteome</keyword>
<dbReference type="AlphaFoldDB" id="F4G6P2"/>
<evidence type="ECO:0000313" key="1">
    <source>
        <dbReference type="EMBL" id="AEB85433.1"/>
    </source>
</evidence>
<dbReference type="EMBL" id="CP002657">
    <property type="protein sequence ID" value="AEB85433.1"/>
    <property type="molecule type" value="Genomic_DNA"/>
</dbReference>
<organism evidence="1 2">
    <name type="scientific">Alicycliphilus denitrificans (strain DSM 14773 / CIP 107495 / K601)</name>
    <dbReference type="NCBI Taxonomy" id="596154"/>
    <lineage>
        <taxon>Bacteria</taxon>
        <taxon>Pseudomonadati</taxon>
        <taxon>Pseudomonadota</taxon>
        <taxon>Betaproteobacteria</taxon>
        <taxon>Burkholderiales</taxon>
        <taxon>Comamonadaceae</taxon>
        <taxon>Alicycliphilus</taxon>
    </lineage>
</organism>